<comment type="caution">
    <text evidence="1">The sequence shown here is derived from an EMBL/GenBank/DDBJ whole genome shotgun (WGS) entry which is preliminary data.</text>
</comment>
<dbReference type="Proteomes" id="UP000197138">
    <property type="component" value="Unassembled WGS sequence"/>
</dbReference>
<evidence type="ECO:0000313" key="2">
    <source>
        <dbReference type="Proteomes" id="UP000197138"/>
    </source>
</evidence>
<protein>
    <submittedName>
        <fullName evidence="1">Uncharacterized protein</fullName>
    </submittedName>
</protein>
<dbReference type="EMBL" id="MTKT01001810">
    <property type="protein sequence ID" value="OWM83640.1"/>
    <property type="molecule type" value="Genomic_DNA"/>
</dbReference>
<sequence length="88" mass="9674">MHGGVLRNTKNVLQRARRIGILKKVEHHRLAEEIQRSGSSMSADSIAQTFAKAAQGKNKKGHIYGMNWALSSMPSSSYGVGPSRVIRQ</sequence>
<dbReference type="AlphaFoldDB" id="A0A218XFW3"/>
<accession>A0A218XFW3</accession>
<reference evidence="2" key="1">
    <citation type="journal article" date="2017" name="Plant J.">
        <title>The pomegranate (Punica granatum L.) genome and the genomics of punicalagin biosynthesis.</title>
        <authorList>
            <person name="Qin G."/>
            <person name="Xu C."/>
            <person name="Ming R."/>
            <person name="Tang H."/>
            <person name="Guyot R."/>
            <person name="Kramer E.M."/>
            <person name="Hu Y."/>
            <person name="Yi X."/>
            <person name="Qi Y."/>
            <person name="Xu X."/>
            <person name="Gao Z."/>
            <person name="Pan H."/>
            <person name="Jian J."/>
            <person name="Tian Y."/>
            <person name="Yue Z."/>
            <person name="Xu Y."/>
        </authorList>
    </citation>
    <scope>NUCLEOTIDE SEQUENCE [LARGE SCALE GENOMIC DNA]</scope>
    <source>
        <strain evidence="2">cv. Dabenzi</strain>
    </source>
</reference>
<proteinExistence type="predicted"/>
<organism evidence="1 2">
    <name type="scientific">Punica granatum</name>
    <name type="common">Pomegranate</name>
    <dbReference type="NCBI Taxonomy" id="22663"/>
    <lineage>
        <taxon>Eukaryota</taxon>
        <taxon>Viridiplantae</taxon>
        <taxon>Streptophyta</taxon>
        <taxon>Embryophyta</taxon>
        <taxon>Tracheophyta</taxon>
        <taxon>Spermatophyta</taxon>
        <taxon>Magnoliopsida</taxon>
        <taxon>eudicotyledons</taxon>
        <taxon>Gunneridae</taxon>
        <taxon>Pentapetalae</taxon>
        <taxon>rosids</taxon>
        <taxon>malvids</taxon>
        <taxon>Myrtales</taxon>
        <taxon>Lythraceae</taxon>
        <taxon>Punica</taxon>
    </lineage>
</organism>
<gene>
    <name evidence="1" type="ORF">CDL15_Pgr004069</name>
</gene>
<evidence type="ECO:0000313" key="1">
    <source>
        <dbReference type="EMBL" id="OWM83640.1"/>
    </source>
</evidence>
<name>A0A218XFW3_PUNGR</name>